<feature type="domain" description="Protein N-terminal glutamine amidohydrolase alpha beta roll" evidence="9">
    <location>
        <begin position="23"/>
        <end position="58"/>
    </location>
</feature>
<evidence type="ECO:0000259" key="9">
    <source>
        <dbReference type="Pfam" id="PF09764"/>
    </source>
</evidence>
<evidence type="ECO:0000256" key="5">
    <source>
        <dbReference type="ARBA" id="ARBA00021247"/>
    </source>
</evidence>
<dbReference type="InterPro" id="IPR037132">
    <property type="entry name" value="N_Gln_amidohydro_ab_roll_sf"/>
</dbReference>
<evidence type="ECO:0000256" key="4">
    <source>
        <dbReference type="ARBA" id="ARBA00012718"/>
    </source>
</evidence>
<dbReference type="Pfam" id="PF09764">
    <property type="entry name" value="Nt_Gln_amidase"/>
    <property type="match status" value="2"/>
</dbReference>
<dbReference type="Proteomes" id="UP001235939">
    <property type="component" value="Chromosome 01"/>
</dbReference>
<comment type="catalytic activity">
    <reaction evidence="7 8">
        <text>N-terminal L-glutaminyl-[protein] + H2O = N-terminal L-glutamyl-[protein] + NH4(+)</text>
        <dbReference type="Rhea" id="RHEA:50680"/>
        <dbReference type="Rhea" id="RHEA-COMP:12668"/>
        <dbReference type="Rhea" id="RHEA-COMP:12777"/>
        <dbReference type="ChEBI" id="CHEBI:15377"/>
        <dbReference type="ChEBI" id="CHEBI:28938"/>
        <dbReference type="ChEBI" id="CHEBI:64721"/>
        <dbReference type="ChEBI" id="CHEBI:64722"/>
        <dbReference type="EC" id="3.5.1.122"/>
    </reaction>
</comment>
<comment type="function">
    <text evidence="1 8">Mediates the side-chain deamidation of N-terminal glutamine residues to glutamate, an important step in N-end rule pathway of protein degradation. Conversion of the resulting N-terminal glutamine to glutamate renders the protein susceptible to arginylation, polyubiquitination and degradation as specified by the N-end rule. Does not act on substrates with internal or C-terminal glutamine and does not act on non-glutamine residues in any position.</text>
</comment>
<comment type="similarity">
    <text evidence="2 8">Belongs to the NTAQ1 family.</text>
</comment>
<dbReference type="InterPro" id="IPR039733">
    <property type="entry name" value="NTAQ1"/>
</dbReference>
<organism evidence="10 11">
    <name type="scientific">Cordylochernes scorpioides</name>
    <dbReference type="NCBI Taxonomy" id="51811"/>
    <lineage>
        <taxon>Eukaryota</taxon>
        <taxon>Metazoa</taxon>
        <taxon>Ecdysozoa</taxon>
        <taxon>Arthropoda</taxon>
        <taxon>Chelicerata</taxon>
        <taxon>Arachnida</taxon>
        <taxon>Pseudoscorpiones</taxon>
        <taxon>Cheliferoidea</taxon>
        <taxon>Chernetidae</taxon>
        <taxon>Cordylochernes</taxon>
    </lineage>
</organism>
<accession>A0ABY6K0E7</accession>
<dbReference type="InterPro" id="IPR023128">
    <property type="entry name" value="Prot_N_Gln_amidohydro_ab_roll"/>
</dbReference>
<protein>
    <recommendedName>
        <fullName evidence="5 8">Protein N-terminal glutamine amidohydrolase</fullName>
        <ecNumber evidence="4 8">3.5.1.122</ecNumber>
    </recommendedName>
    <alternativeName>
        <fullName evidence="8">Protein NH2-terminal glutamine deamidase</fullName>
    </alternativeName>
</protein>
<dbReference type="EC" id="3.5.1.122" evidence="4 8"/>
<evidence type="ECO:0000256" key="8">
    <source>
        <dbReference type="RuleBase" id="RU367082"/>
    </source>
</evidence>
<evidence type="ECO:0000256" key="1">
    <source>
        <dbReference type="ARBA" id="ARBA00003923"/>
    </source>
</evidence>
<gene>
    <name evidence="10" type="ORF">LAZ67_1008412</name>
</gene>
<evidence type="ECO:0000256" key="2">
    <source>
        <dbReference type="ARBA" id="ARBA00008985"/>
    </source>
</evidence>
<name>A0ABY6K0E7_9ARAC</name>
<evidence type="ECO:0000256" key="6">
    <source>
        <dbReference type="ARBA" id="ARBA00022801"/>
    </source>
</evidence>
<sequence>MLRWPPGDAKVAGDVPQRGLWCGSEENIWKLCEHVKHSSPHLLPHCFPVFISNPREMVTGAVLGGNQGDGNWGSVGGSTREMFPQYERSCWQDYHVILVYHSPQEALVYDLDTELSFPSPLSHYCRAALRNNLKPQFHRWFRVIPAEVFLSTFASDRSRMKSPDGTWLKPPPPYPCLSTPESTNNLEDFISMDPGRGPGQVLSQDGLMRRFSSST</sequence>
<feature type="domain" description="Protein N-terminal glutamine amidohydrolase alpha beta roll" evidence="9">
    <location>
        <begin position="90"/>
        <end position="210"/>
    </location>
</feature>
<dbReference type="PANTHER" id="PTHR13035">
    <property type="entry name" value="PROTEIN N-TERMINAL GLUTAMINE AMIDOHYDROLASE"/>
    <property type="match status" value="1"/>
</dbReference>
<evidence type="ECO:0000313" key="11">
    <source>
        <dbReference type="Proteomes" id="UP001235939"/>
    </source>
</evidence>
<dbReference type="Gene3D" id="3.10.620.10">
    <property type="entry name" value="Protein N-terminal glutamine amidohydrolase, alpha beta roll"/>
    <property type="match status" value="1"/>
</dbReference>
<dbReference type="PANTHER" id="PTHR13035:SF0">
    <property type="entry name" value="PROTEIN N-TERMINAL GLUTAMINE AMIDOHYDROLASE"/>
    <property type="match status" value="1"/>
</dbReference>
<proteinExistence type="inferred from homology"/>
<keyword evidence="6 8" id="KW-0378">Hydrolase</keyword>
<dbReference type="EMBL" id="CP092863">
    <property type="protein sequence ID" value="UYV62268.1"/>
    <property type="molecule type" value="Genomic_DNA"/>
</dbReference>
<evidence type="ECO:0000256" key="3">
    <source>
        <dbReference type="ARBA" id="ARBA00011245"/>
    </source>
</evidence>
<reference evidence="10 11" key="1">
    <citation type="submission" date="2022-01" db="EMBL/GenBank/DDBJ databases">
        <title>A chromosomal length assembly of Cordylochernes scorpioides.</title>
        <authorList>
            <person name="Zeh D."/>
            <person name="Zeh J."/>
        </authorList>
    </citation>
    <scope>NUCLEOTIDE SEQUENCE [LARGE SCALE GENOMIC DNA]</scope>
    <source>
        <strain evidence="10">IN4F17</strain>
        <tissue evidence="10">Whole Body</tissue>
    </source>
</reference>
<keyword evidence="11" id="KW-1185">Reference proteome</keyword>
<comment type="subunit">
    <text evidence="3 8">Monomer.</text>
</comment>
<evidence type="ECO:0000313" key="10">
    <source>
        <dbReference type="EMBL" id="UYV62268.1"/>
    </source>
</evidence>
<evidence type="ECO:0000256" key="7">
    <source>
        <dbReference type="ARBA" id="ARBA00048768"/>
    </source>
</evidence>